<dbReference type="GO" id="GO:0006281">
    <property type="term" value="P:DNA repair"/>
    <property type="evidence" value="ECO:0007669"/>
    <property type="project" value="UniProtKB-KW"/>
</dbReference>
<dbReference type="SMART" id="SM00488">
    <property type="entry name" value="DEXDc2"/>
    <property type="match status" value="1"/>
</dbReference>
<evidence type="ECO:0000256" key="8">
    <source>
        <dbReference type="ARBA" id="ARBA00022806"/>
    </source>
</evidence>
<keyword evidence="9 18" id="KW-0067">ATP-binding</keyword>
<keyword evidence="13" id="KW-0234">DNA repair</keyword>
<keyword evidence="7 18" id="KW-0378">Hydrolase</keyword>
<evidence type="ECO:0000259" key="20">
    <source>
        <dbReference type="PROSITE" id="PS51193"/>
    </source>
</evidence>
<dbReference type="SMART" id="SM00479">
    <property type="entry name" value="EXOIII"/>
    <property type="match status" value="1"/>
</dbReference>
<keyword evidence="2" id="KW-0004">4Fe-4S</keyword>
<organism evidence="21">
    <name type="scientific">uncultured Thermomicrobiales bacterium</name>
    <dbReference type="NCBI Taxonomy" id="1645740"/>
    <lineage>
        <taxon>Bacteria</taxon>
        <taxon>Pseudomonadati</taxon>
        <taxon>Thermomicrobiota</taxon>
        <taxon>Thermomicrobia</taxon>
        <taxon>Thermomicrobiales</taxon>
        <taxon>environmental samples</taxon>
    </lineage>
</organism>
<keyword evidence="12" id="KW-0238">DNA-binding</keyword>
<dbReference type="CDD" id="cd06127">
    <property type="entry name" value="DEDDh"/>
    <property type="match status" value="1"/>
</dbReference>
<dbReference type="InterPro" id="IPR027417">
    <property type="entry name" value="P-loop_NTPase"/>
</dbReference>
<dbReference type="SUPFAM" id="SSF52540">
    <property type="entry name" value="P-loop containing nucleoside triphosphate hydrolases"/>
    <property type="match status" value="1"/>
</dbReference>
<feature type="domain" description="Helicase ATP-binding" evidence="20">
    <location>
        <begin position="234"/>
        <end position="508"/>
    </location>
</feature>
<comment type="subunit">
    <text evidence="16">DNA polymerase III contains a core (composed of alpha, epsilon and theta chains) that associates with a tau subunit. This core dimerizes to form the POLIII' complex. PolIII' associates with the gamma complex (composed of gamma, delta, delta', psi and chi chains) and with the beta chain to form the complete DNA polymerase III complex.</text>
</comment>
<comment type="cofactor">
    <cofactor evidence="1">
        <name>[4Fe-4S] cluster</name>
        <dbReference type="ChEBI" id="CHEBI:49883"/>
    </cofactor>
</comment>
<dbReference type="Pfam" id="PF00929">
    <property type="entry name" value="RNase_T"/>
    <property type="match status" value="1"/>
</dbReference>
<evidence type="ECO:0000256" key="16">
    <source>
        <dbReference type="ARBA" id="ARBA00026073"/>
    </source>
</evidence>
<keyword evidence="14" id="KW-0413">Isomerase</keyword>
<proteinExistence type="inferred from homology"/>
<reference evidence="21" key="1">
    <citation type="submission" date="2020-02" db="EMBL/GenBank/DDBJ databases">
        <authorList>
            <person name="Meier V. D."/>
        </authorList>
    </citation>
    <scope>NUCLEOTIDE SEQUENCE</scope>
    <source>
        <strain evidence="21">AVDCRST_MAG73</strain>
    </source>
</reference>
<protein>
    <recommendedName>
        <fullName evidence="18">3'-5' exonuclease DinG</fullName>
        <ecNumber evidence="18">3.1.-.-</ecNumber>
    </recommendedName>
</protein>
<dbReference type="SUPFAM" id="SSF53098">
    <property type="entry name" value="Ribonuclease H-like"/>
    <property type="match status" value="1"/>
</dbReference>
<evidence type="ECO:0000256" key="14">
    <source>
        <dbReference type="ARBA" id="ARBA00023235"/>
    </source>
</evidence>
<dbReference type="GO" id="GO:0005524">
    <property type="term" value="F:ATP binding"/>
    <property type="evidence" value="ECO:0007669"/>
    <property type="project" value="UniProtKB-UniRule"/>
</dbReference>
<dbReference type="InterPro" id="IPR013520">
    <property type="entry name" value="Ribonucl_H"/>
</dbReference>
<dbReference type="InterPro" id="IPR010614">
    <property type="entry name" value="RAD3-like_helicase_DEAD"/>
</dbReference>
<evidence type="ECO:0000256" key="17">
    <source>
        <dbReference type="ARBA" id="ARBA00048954"/>
    </source>
</evidence>
<comment type="similarity">
    <text evidence="18">Belongs to the helicase family. DinG subfamily. Type 2 sub-subfamily.</text>
</comment>
<dbReference type="HAMAP" id="MF_02206">
    <property type="entry name" value="DinG_exonucl"/>
    <property type="match status" value="1"/>
</dbReference>
<evidence type="ECO:0000256" key="2">
    <source>
        <dbReference type="ARBA" id="ARBA00022485"/>
    </source>
</evidence>
<dbReference type="GO" id="GO:0016818">
    <property type="term" value="F:hydrolase activity, acting on acid anhydrides, in phosphorus-containing anhydrides"/>
    <property type="evidence" value="ECO:0007669"/>
    <property type="project" value="InterPro"/>
</dbReference>
<dbReference type="PROSITE" id="PS51193">
    <property type="entry name" value="HELICASE_ATP_BIND_2"/>
    <property type="match status" value="1"/>
</dbReference>
<evidence type="ECO:0000256" key="15">
    <source>
        <dbReference type="ARBA" id="ARBA00025483"/>
    </source>
</evidence>
<dbReference type="FunFam" id="3.30.420.10:FF:000045">
    <property type="entry name" value="3'-5' exonuclease DinG"/>
    <property type="match status" value="1"/>
</dbReference>
<dbReference type="SMART" id="SM00487">
    <property type="entry name" value="DEXDc"/>
    <property type="match status" value="1"/>
</dbReference>
<evidence type="ECO:0000313" key="21">
    <source>
        <dbReference type="EMBL" id="CAA9526546.1"/>
    </source>
</evidence>
<dbReference type="GO" id="GO:0051539">
    <property type="term" value="F:4 iron, 4 sulfur cluster binding"/>
    <property type="evidence" value="ECO:0007669"/>
    <property type="project" value="UniProtKB-KW"/>
</dbReference>
<keyword evidence="10" id="KW-0408">Iron</keyword>
<dbReference type="GO" id="GO:0046872">
    <property type="term" value="F:metal ion binding"/>
    <property type="evidence" value="ECO:0007669"/>
    <property type="project" value="UniProtKB-KW"/>
</dbReference>
<dbReference type="Pfam" id="PF00270">
    <property type="entry name" value="DEAD"/>
    <property type="match status" value="1"/>
</dbReference>
<dbReference type="PANTHER" id="PTHR11472:SF34">
    <property type="entry name" value="REGULATOR OF TELOMERE ELONGATION HELICASE 1"/>
    <property type="match status" value="1"/>
</dbReference>
<accession>A0A6J4TNN6</accession>
<feature type="short sequence motif" description="DEAH box" evidence="18">
    <location>
        <begin position="455"/>
        <end position="458"/>
    </location>
</feature>
<dbReference type="InterPro" id="IPR014013">
    <property type="entry name" value="Helic_SF1/SF2_ATP-bd_DinG/Rad3"/>
</dbReference>
<keyword evidence="11" id="KW-0411">Iron-sulfur</keyword>
<evidence type="ECO:0000256" key="18">
    <source>
        <dbReference type="HAMAP-Rule" id="MF_02206"/>
    </source>
</evidence>
<dbReference type="GO" id="GO:0008408">
    <property type="term" value="F:3'-5' exonuclease activity"/>
    <property type="evidence" value="ECO:0007669"/>
    <property type="project" value="UniProtKB-UniRule"/>
</dbReference>
<evidence type="ECO:0000256" key="13">
    <source>
        <dbReference type="ARBA" id="ARBA00023204"/>
    </source>
</evidence>
<sequence length="939" mass="102634">MDPARGEIVEIAVVVFDRERELDRFSSLVRPRGALSLDIATRTGIDPAGLKDAPAFAEIAPALRRLLAGRPIIGHSVGLDVAMLDAAGMVLPNAVYDTYHLATLLLPELPAYNLGTVAGRLGVEPDMAHRALDDALTGAGVFRGLLAELDHHDPLTLEQVAVLARQAGWPSAALFQDAARRQPIGPLFATEGARGPHELAFLTPRERPEPLRRTGSRTRVEADAIRDLLAADGPLRGVVPGYERRPQQEAMASAVARAFNEDGQLLVEAGTGTGKSVAYLLPAVLHARERGEPVVVSTNTVALQDQLFKKDIPDLRRALGERDGDVPFRASVLKGRSNYLCLRRWFTDQRGGALDPVTAQLHAKVLLWLGRTETGDRAELRLEPEEEALWRNLSAVEDACVASRCVFQQRNQCFLYRARRNAEQAHVVVVNHALLLSDVMAGSRILPEYGRLVVDEAHHLEDQATAQFGYAIDERTIGELVDGLIRTEGALQNGTIPLVLSALLRETDEKGRRRASAALDRAKIALDRATGARTAARDLFARLAEFLVRHEGDGGGGGGGFDRTLRVTRSLRNDGGWIEVEVAWERLDRELTGLDEQARWFLEAVEQVAPGEDADDLEVNHHDDLVIALGAAIRAGNDLAARLTGMIGSVDANLVYWIERSPVLDIVSFHAAPVRVGDLLREELFGRLDTVVLTSATMATDGGFEFVADRLGLEDADELAVDSPFDYRRAALLYLATDMPEPNQPAYQRRLQEALIALCAATGGRGLVLFTSHAALQATYRAIKRPLEERGIVVLAQRTDGSPRQLVERLKHSPNVVLLGTSTFWEGVDVVGDALSLLVITKLPFAVPSDPVFAARSELFEQPFGDYAVPQAVLRFKQGFGRLIRSGRDRGVCAVLDRRVVSKRYGERFVQALPDCTTEWGGVADLPEAAQAWLAHESW</sequence>
<keyword evidence="5 18" id="KW-0547">Nucleotide-binding</keyword>
<dbReference type="Gene3D" id="3.40.50.300">
    <property type="entry name" value="P-loop containing nucleotide triphosphate hydrolases"/>
    <property type="match status" value="2"/>
</dbReference>
<dbReference type="EMBL" id="CADCWE010000031">
    <property type="protein sequence ID" value="CAA9526546.1"/>
    <property type="molecule type" value="Genomic_DNA"/>
</dbReference>
<evidence type="ECO:0000256" key="1">
    <source>
        <dbReference type="ARBA" id="ARBA00001966"/>
    </source>
</evidence>
<evidence type="ECO:0000256" key="3">
    <source>
        <dbReference type="ARBA" id="ARBA00022722"/>
    </source>
</evidence>
<evidence type="ECO:0000256" key="11">
    <source>
        <dbReference type="ARBA" id="ARBA00023014"/>
    </source>
</evidence>
<keyword evidence="3 18" id="KW-0540">Nuclease</keyword>
<evidence type="ECO:0000256" key="7">
    <source>
        <dbReference type="ARBA" id="ARBA00022801"/>
    </source>
</evidence>
<feature type="binding site" evidence="18">
    <location>
        <begin position="269"/>
        <end position="276"/>
    </location>
    <ligand>
        <name>ATP</name>
        <dbReference type="ChEBI" id="CHEBI:30616"/>
    </ligand>
</feature>
<dbReference type="Gene3D" id="3.30.420.10">
    <property type="entry name" value="Ribonuclease H-like superfamily/Ribonuclease H"/>
    <property type="match status" value="1"/>
</dbReference>
<dbReference type="PROSITE" id="PS51192">
    <property type="entry name" value="HELICASE_ATP_BIND_1"/>
    <property type="match status" value="1"/>
</dbReference>
<comment type="function">
    <text evidence="15">DNA polymerase III is a complex, multichain enzyme responsible for most of the replicative synthesis in bacteria. The epsilon subunit contain the editing function and is a proofreading 3'-5' exonuclease.</text>
</comment>
<evidence type="ECO:0000256" key="5">
    <source>
        <dbReference type="ARBA" id="ARBA00022741"/>
    </source>
</evidence>
<dbReference type="GO" id="GO:0003677">
    <property type="term" value="F:DNA binding"/>
    <property type="evidence" value="ECO:0007669"/>
    <property type="project" value="UniProtKB-KW"/>
</dbReference>
<keyword evidence="8 21" id="KW-0347">Helicase</keyword>
<dbReference type="InterPro" id="IPR014001">
    <property type="entry name" value="Helicase_ATP-bd"/>
</dbReference>
<comment type="catalytic activity">
    <reaction evidence="17">
        <text>ATP + H2O = ADP + phosphate + H(+)</text>
        <dbReference type="Rhea" id="RHEA:13065"/>
        <dbReference type="ChEBI" id="CHEBI:15377"/>
        <dbReference type="ChEBI" id="CHEBI:15378"/>
        <dbReference type="ChEBI" id="CHEBI:30616"/>
        <dbReference type="ChEBI" id="CHEBI:43474"/>
        <dbReference type="ChEBI" id="CHEBI:456216"/>
        <dbReference type="EC" id="5.6.2.3"/>
    </reaction>
</comment>
<name>A0A6J4TNN6_9BACT</name>
<keyword evidence="18" id="KW-0269">Exonuclease</keyword>
<evidence type="ECO:0000256" key="10">
    <source>
        <dbReference type="ARBA" id="ARBA00023004"/>
    </source>
</evidence>
<dbReference type="EC" id="3.1.-.-" evidence="18"/>
<dbReference type="PANTHER" id="PTHR11472">
    <property type="entry name" value="DNA REPAIR DEAD HELICASE RAD3/XP-D SUBFAMILY MEMBER"/>
    <property type="match status" value="1"/>
</dbReference>
<gene>
    <name evidence="18" type="primary">dinG</name>
    <name evidence="21" type="ORF">AVDCRST_MAG73-622</name>
</gene>
<dbReference type="InterPro" id="IPR006310">
    <property type="entry name" value="DinG"/>
</dbReference>
<dbReference type="InterPro" id="IPR006555">
    <property type="entry name" value="ATP-dep_Helicase_C"/>
</dbReference>
<evidence type="ECO:0000256" key="6">
    <source>
        <dbReference type="ARBA" id="ARBA00022763"/>
    </source>
</evidence>
<keyword evidence="4" id="KW-0479">Metal-binding</keyword>
<dbReference type="InterPro" id="IPR006554">
    <property type="entry name" value="Helicase-like_DEXD_c2"/>
</dbReference>
<dbReference type="InterPro" id="IPR036397">
    <property type="entry name" value="RNaseH_sf"/>
</dbReference>
<dbReference type="GO" id="GO:0043139">
    <property type="term" value="F:5'-3' DNA helicase activity"/>
    <property type="evidence" value="ECO:0007669"/>
    <property type="project" value="UniProtKB-EC"/>
</dbReference>
<evidence type="ECO:0000256" key="9">
    <source>
        <dbReference type="ARBA" id="ARBA00022840"/>
    </source>
</evidence>
<dbReference type="InterPro" id="IPR045028">
    <property type="entry name" value="DinG/Rad3-like"/>
</dbReference>
<evidence type="ECO:0000256" key="4">
    <source>
        <dbReference type="ARBA" id="ARBA00022723"/>
    </source>
</evidence>
<keyword evidence="6" id="KW-0227">DNA damage</keyword>
<dbReference type="SMART" id="SM00491">
    <property type="entry name" value="HELICc2"/>
    <property type="match status" value="1"/>
</dbReference>
<feature type="domain" description="Helicase ATP-binding" evidence="19">
    <location>
        <begin position="256"/>
        <end position="522"/>
    </location>
</feature>
<dbReference type="InterPro" id="IPR012337">
    <property type="entry name" value="RNaseH-like_sf"/>
</dbReference>
<evidence type="ECO:0000259" key="19">
    <source>
        <dbReference type="PROSITE" id="PS51192"/>
    </source>
</evidence>
<evidence type="ECO:0000256" key="12">
    <source>
        <dbReference type="ARBA" id="ARBA00023125"/>
    </source>
</evidence>
<dbReference type="InterPro" id="IPR011545">
    <property type="entry name" value="DEAD/DEAH_box_helicase_dom"/>
</dbReference>
<dbReference type="Pfam" id="PF06733">
    <property type="entry name" value="DEAD_2"/>
    <property type="match status" value="1"/>
</dbReference>
<dbReference type="Pfam" id="PF13307">
    <property type="entry name" value="Helicase_C_2"/>
    <property type="match status" value="1"/>
</dbReference>
<dbReference type="AlphaFoldDB" id="A0A6J4TNN6"/>